<dbReference type="SMART" id="SM00065">
    <property type="entry name" value="GAF"/>
    <property type="match status" value="1"/>
</dbReference>
<dbReference type="PANTHER" id="PTHR43155">
    <property type="entry name" value="CYCLIC DI-GMP PHOSPHODIESTERASE PA4108-RELATED"/>
    <property type="match status" value="1"/>
</dbReference>
<dbReference type="InterPro" id="IPR037522">
    <property type="entry name" value="HD_GYP_dom"/>
</dbReference>
<evidence type="ECO:0000313" key="2">
    <source>
        <dbReference type="EMBL" id="MBE9396768.1"/>
    </source>
</evidence>
<evidence type="ECO:0000259" key="1">
    <source>
        <dbReference type="PROSITE" id="PS51832"/>
    </source>
</evidence>
<dbReference type="Pfam" id="PF01590">
    <property type="entry name" value="GAF"/>
    <property type="match status" value="1"/>
</dbReference>
<sequence length="533" mass="59657">MSTGSTKDIAHQLAQLAYALSAEKDHERLLEQIIDGCISLSNADGGSLYTLSDEDSNELVFRVLRNRSLALNTKPENLPSVLLHTESGGESKLVAVQTFLTEKTINVPDAYRCGQYDFSGTLAFDDQLNYRSQSFLSVPLKDHEGQMIGVMQLINAQDEQGNIVAFSTKQEALFESVASLAATALTKQKLMDGQRVLFESFIQLIGRAIDHKSPVTGKHCEHVPEIAMLLADAVNSADHGIYADTQWDDEEMYELKVAAWLHDCGKITTPEAIIDKATKLHTLIDRIELVEGRFREHKQQLEIELLRALPSLDLTAAADAQTEFEARCAQLDDDLTFLQKANIGGEFMAPEHQARVERIGLSEWVDVNGQTRRMLSDDEIKNLCITRGTLTEDERQIMRDHIKVTIDMLESLSYPRNLSNVTEIACNHHESLNGKGYPRGLDAEQLSLRARIMCIADIFEALTSADRPYKQGMKLSQSMTIMGRMVEEGHLDPDLFALFAHSGTYRKYGERHMAERQLDEVDLGSLPGLREYA</sequence>
<dbReference type="EMBL" id="JADEYS010000004">
    <property type="protein sequence ID" value="MBE9396768.1"/>
    <property type="molecule type" value="Genomic_DNA"/>
</dbReference>
<reference evidence="2" key="1">
    <citation type="submission" date="2020-10" db="EMBL/GenBank/DDBJ databases">
        <title>Bacterium isolated from coastal waters sediment.</title>
        <authorList>
            <person name="Chen R.-J."/>
            <person name="Lu D.-C."/>
            <person name="Zhu K.-L."/>
            <person name="Du Z.-J."/>
        </authorList>
    </citation>
    <scope>NUCLEOTIDE SEQUENCE</scope>
    <source>
        <strain evidence="2">N1Y112</strain>
    </source>
</reference>
<dbReference type="CDD" id="cd00077">
    <property type="entry name" value="HDc"/>
    <property type="match status" value="1"/>
</dbReference>
<dbReference type="Gene3D" id="1.10.3210.10">
    <property type="entry name" value="Hypothetical protein af1432"/>
    <property type="match status" value="2"/>
</dbReference>
<dbReference type="InterPro" id="IPR003018">
    <property type="entry name" value="GAF"/>
</dbReference>
<dbReference type="Proteomes" id="UP000640333">
    <property type="component" value="Unassembled WGS sequence"/>
</dbReference>
<organism evidence="2 3">
    <name type="scientific">Pontibacterium sinense</name>
    <dbReference type="NCBI Taxonomy" id="2781979"/>
    <lineage>
        <taxon>Bacteria</taxon>
        <taxon>Pseudomonadati</taxon>
        <taxon>Pseudomonadota</taxon>
        <taxon>Gammaproteobacteria</taxon>
        <taxon>Oceanospirillales</taxon>
        <taxon>Oceanospirillaceae</taxon>
        <taxon>Pontibacterium</taxon>
    </lineage>
</organism>
<keyword evidence="3" id="KW-1185">Reference proteome</keyword>
<dbReference type="Pfam" id="PF13487">
    <property type="entry name" value="HD_5"/>
    <property type="match status" value="1"/>
</dbReference>
<comment type="caution">
    <text evidence="2">The sequence shown here is derived from an EMBL/GenBank/DDBJ whole genome shotgun (WGS) entry which is preliminary data.</text>
</comment>
<evidence type="ECO:0000313" key="3">
    <source>
        <dbReference type="Proteomes" id="UP000640333"/>
    </source>
</evidence>
<dbReference type="Gene3D" id="3.30.450.40">
    <property type="match status" value="1"/>
</dbReference>
<feature type="domain" description="HD-GYP" evidence="1">
    <location>
        <begin position="314"/>
        <end position="515"/>
    </location>
</feature>
<dbReference type="RefSeq" id="WP_193952320.1">
    <property type="nucleotide sequence ID" value="NZ_JADEYS010000004.1"/>
</dbReference>
<dbReference type="PROSITE" id="PS51832">
    <property type="entry name" value="HD_GYP"/>
    <property type="match status" value="1"/>
</dbReference>
<dbReference type="SUPFAM" id="SSF55781">
    <property type="entry name" value="GAF domain-like"/>
    <property type="match status" value="1"/>
</dbReference>
<dbReference type="InterPro" id="IPR003607">
    <property type="entry name" value="HD/PDEase_dom"/>
</dbReference>
<dbReference type="AlphaFoldDB" id="A0A8J7JXX2"/>
<dbReference type="SMART" id="SM00471">
    <property type="entry name" value="HDc"/>
    <property type="match status" value="1"/>
</dbReference>
<gene>
    <name evidence="2" type="ORF">IOQ59_05765</name>
</gene>
<proteinExistence type="predicted"/>
<protein>
    <submittedName>
        <fullName evidence="2">HD domain-containing protein</fullName>
    </submittedName>
</protein>
<accession>A0A8J7JXX2</accession>
<dbReference type="SUPFAM" id="SSF109604">
    <property type="entry name" value="HD-domain/PDEase-like"/>
    <property type="match status" value="1"/>
</dbReference>
<dbReference type="PANTHER" id="PTHR43155:SF2">
    <property type="entry name" value="CYCLIC DI-GMP PHOSPHODIESTERASE PA4108"/>
    <property type="match status" value="1"/>
</dbReference>
<dbReference type="InterPro" id="IPR029016">
    <property type="entry name" value="GAF-like_dom_sf"/>
</dbReference>
<name>A0A8J7JXX2_9GAMM</name>
<dbReference type="GO" id="GO:0008081">
    <property type="term" value="F:phosphoric diester hydrolase activity"/>
    <property type="evidence" value="ECO:0007669"/>
    <property type="project" value="UniProtKB-ARBA"/>
</dbReference>